<comment type="caution">
    <text evidence="3">The sequence shown here is derived from an EMBL/GenBank/DDBJ whole genome shotgun (WGS) entry which is preliminary data.</text>
</comment>
<reference evidence="3 4" key="1">
    <citation type="submission" date="2024-09" db="EMBL/GenBank/DDBJ databases">
        <title>Floridaenema gen nov. (Aerosakkonemataceae, Aerosakkonematales ord. nov., Cyanobacteria) from benthic tropical and subtropical fresh waters, with the description of four new species.</title>
        <authorList>
            <person name="Moretto J.A."/>
            <person name="Berthold D.E."/>
            <person name="Lefler F.W."/>
            <person name="Huang I.-S."/>
            <person name="Laughinghouse H. IV."/>
        </authorList>
    </citation>
    <scope>NUCLEOTIDE SEQUENCE [LARGE SCALE GENOMIC DNA]</scope>
    <source>
        <strain evidence="3 4">BLCC-F46</strain>
    </source>
</reference>
<dbReference type="GO" id="GO:0008233">
    <property type="term" value="F:peptidase activity"/>
    <property type="evidence" value="ECO:0007669"/>
    <property type="project" value="UniProtKB-KW"/>
</dbReference>
<sequence>MSVILVRKSFVGDETFDKLKLWVIPVIIKVEERAHTFSLLLDTGAQRTVIIPAVKEILDIEVSQQSVKGIGVTGDYRYSTGKVNLEIGSIPLLDVNVLVGSLPGLYSKYQIFGILGADVLQLLSIKINYPEKLLKLERPIVSS</sequence>
<protein>
    <submittedName>
        <fullName evidence="3">Aspartyl protease family protein</fullName>
    </submittedName>
</protein>
<feature type="domain" description="Peptidase A2" evidence="2">
    <location>
        <begin position="37"/>
        <end position="119"/>
    </location>
</feature>
<dbReference type="PROSITE" id="PS00141">
    <property type="entry name" value="ASP_PROTEASE"/>
    <property type="match status" value="1"/>
</dbReference>
<organism evidence="3 4">
    <name type="scientific">Floridaenema aerugineum BLCC-F46</name>
    <dbReference type="NCBI Taxonomy" id="3153654"/>
    <lineage>
        <taxon>Bacteria</taxon>
        <taxon>Bacillati</taxon>
        <taxon>Cyanobacteriota</taxon>
        <taxon>Cyanophyceae</taxon>
        <taxon>Oscillatoriophycideae</taxon>
        <taxon>Aerosakkonematales</taxon>
        <taxon>Aerosakkonemataceae</taxon>
        <taxon>Floridanema</taxon>
        <taxon>Floridanema aerugineum</taxon>
    </lineage>
</organism>
<name>A0ABV4XAV6_9CYAN</name>
<evidence type="ECO:0000259" key="2">
    <source>
        <dbReference type="PROSITE" id="PS50175"/>
    </source>
</evidence>
<dbReference type="Proteomes" id="UP001576774">
    <property type="component" value="Unassembled WGS sequence"/>
</dbReference>
<accession>A0ABV4XAV6</accession>
<keyword evidence="1" id="KW-0378">Hydrolase</keyword>
<proteinExistence type="predicted"/>
<dbReference type="EMBL" id="JBHFNQ010000186">
    <property type="protein sequence ID" value="MFB2879925.1"/>
    <property type="molecule type" value="Genomic_DNA"/>
</dbReference>
<keyword evidence="4" id="KW-1185">Reference proteome</keyword>
<dbReference type="PROSITE" id="PS50175">
    <property type="entry name" value="ASP_PROT_RETROV"/>
    <property type="match status" value="1"/>
</dbReference>
<gene>
    <name evidence="3" type="ORF">ACE1CC_23980</name>
</gene>
<evidence type="ECO:0000313" key="3">
    <source>
        <dbReference type="EMBL" id="MFB2879925.1"/>
    </source>
</evidence>
<evidence type="ECO:0000256" key="1">
    <source>
        <dbReference type="ARBA" id="ARBA00022801"/>
    </source>
</evidence>
<dbReference type="InterPro" id="IPR001969">
    <property type="entry name" value="Aspartic_peptidase_AS"/>
</dbReference>
<dbReference type="Gene3D" id="2.40.70.10">
    <property type="entry name" value="Acid Proteases"/>
    <property type="match status" value="1"/>
</dbReference>
<evidence type="ECO:0000313" key="4">
    <source>
        <dbReference type="Proteomes" id="UP001576774"/>
    </source>
</evidence>
<dbReference type="RefSeq" id="WP_413272959.1">
    <property type="nucleotide sequence ID" value="NZ_JBHFNQ010000186.1"/>
</dbReference>
<dbReference type="Pfam" id="PF13650">
    <property type="entry name" value="Asp_protease_2"/>
    <property type="match status" value="1"/>
</dbReference>
<dbReference type="SUPFAM" id="SSF50630">
    <property type="entry name" value="Acid proteases"/>
    <property type="match status" value="1"/>
</dbReference>
<dbReference type="InterPro" id="IPR021109">
    <property type="entry name" value="Peptidase_aspartic_dom_sf"/>
</dbReference>
<keyword evidence="3" id="KW-0645">Protease</keyword>
<dbReference type="GO" id="GO:0006508">
    <property type="term" value="P:proteolysis"/>
    <property type="evidence" value="ECO:0007669"/>
    <property type="project" value="UniProtKB-KW"/>
</dbReference>
<dbReference type="InterPro" id="IPR001995">
    <property type="entry name" value="Peptidase_A2_cat"/>
</dbReference>